<dbReference type="InterPro" id="IPR035930">
    <property type="entry name" value="FomD-like_sf"/>
</dbReference>
<reference evidence="4" key="1">
    <citation type="submission" date="2017-09" db="EMBL/GenBank/DDBJ databases">
        <authorList>
            <person name="Varghese N."/>
            <person name="Submissions S."/>
        </authorList>
    </citation>
    <scope>NUCLEOTIDE SEQUENCE [LARGE SCALE GENOMIC DNA]</scope>
    <source>
        <strain evidence="4">CGMCC 1.8913</strain>
    </source>
</reference>
<dbReference type="RefSeq" id="WP_097042160.1">
    <property type="nucleotide sequence ID" value="NZ_OBEK01000003.1"/>
</dbReference>
<keyword evidence="4" id="KW-1185">Reference proteome</keyword>
<dbReference type="Proteomes" id="UP000219356">
    <property type="component" value="Unassembled WGS sequence"/>
</dbReference>
<accession>A0A285P1Y4</accession>
<dbReference type="SUPFAM" id="SSF159234">
    <property type="entry name" value="FomD-like"/>
    <property type="match status" value="1"/>
</dbReference>
<protein>
    <submittedName>
        <fullName evidence="3">Protein associated with RNAses G and E</fullName>
    </submittedName>
</protein>
<dbReference type="OrthoDB" id="2357011at2"/>
<dbReference type="Pfam" id="PF04167">
    <property type="entry name" value="DUF402"/>
    <property type="match status" value="1"/>
</dbReference>
<dbReference type="AlphaFoldDB" id="A0A285P1Y4"/>
<proteinExistence type="predicted"/>
<dbReference type="InterPro" id="IPR050212">
    <property type="entry name" value="Ntdp-like"/>
</dbReference>
<dbReference type="Gene3D" id="2.40.380.10">
    <property type="entry name" value="FomD-like"/>
    <property type="match status" value="1"/>
</dbReference>
<organism evidence="3 4">
    <name type="scientific">Terribacillus aidingensis</name>
    <dbReference type="NCBI Taxonomy" id="586416"/>
    <lineage>
        <taxon>Bacteria</taxon>
        <taxon>Bacillati</taxon>
        <taxon>Bacillota</taxon>
        <taxon>Bacilli</taxon>
        <taxon>Bacillales</taxon>
        <taxon>Bacillaceae</taxon>
        <taxon>Terribacillus</taxon>
    </lineage>
</organism>
<keyword evidence="1" id="KW-0378">Hydrolase</keyword>
<dbReference type="InterPro" id="IPR007295">
    <property type="entry name" value="DUF402"/>
</dbReference>
<feature type="domain" description="DUF402" evidence="2">
    <location>
        <begin position="41"/>
        <end position="151"/>
    </location>
</feature>
<evidence type="ECO:0000313" key="4">
    <source>
        <dbReference type="Proteomes" id="UP000219356"/>
    </source>
</evidence>
<sequence>MKEIIHLKSYKYPNIPHYEWKGQLLQKKPDYAMVLCEKGRELKHHTKGITFTIDVTSLEYFFFKEGFTVAMEVGAGEILSYYCNIATPSVFEGDELRYIDLDLDLIKKRNENWQVIDKDEFESNAVKYSYPPDLKSYALKSLELLRKRINTASFPFDGSGLDYLSDNKLFL</sequence>
<dbReference type="PANTHER" id="PTHR39159">
    <property type="match status" value="1"/>
</dbReference>
<gene>
    <name evidence="3" type="ORF">SAMN05421503_2250</name>
</gene>
<name>A0A285P1Y4_9BACI</name>
<dbReference type="GO" id="GO:0016787">
    <property type="term" value="F:hydrolase activity"/>
    <property type="evidence" value="ECO:0007669"/>
    <property type="project" value="UniProtKB-KW"/>
</dbReference>
<dbReference type="PANTHER" id="PTHR39159:SF1">
    <property type="entry name" value="UPF0374 PROTEIN YGAC"/>
    <property type="match status" value="1"/>
</dbReference>
<dbReference type="EMBL" id="OBEK01000003">
    <property type="protein sequence ID" value="SNZ14166.1"/>
    <property type="molecule type" value="Genomic_DNA"/>
</dbReference>
<evidence type="ECO:0000259" key="2">
    <source>
        <dbReference type="Pfam" id="PF04167"/>
    </source>
</evidence>
<evidence type="ECO:0000256" key="1">
    <source>
        <dbReference type="ARBA" id="ARBA00022801"/>
    </source>
</evidence>
<evidence type="ECO:0000313" key="3">
    <source>
        <dbReference type="EMBL" id="SNZ14166.1"/>
    </source>
</evidence>